<dbReference type="PANTHER" id="PTHR11610:SF173">
    <property type="entry name" value="LIPASE DOMAIN-CONTAINING PROTEIN-RELATED"/>
    <property type="match status" value="1"/>
</dbReference>
<feature type="domain" description="Lipase" evidence="6">
    <location>
        <begin position="425"/>
        <end position="679"/>
    </location>
</feature>
<evidence type="ECO:0000313" key="8">
    <source>
        <dbReference type="Proteomes" id="UP000719412"/>
    </source>
</evidence>
<dbReference type="InterPro" id="IPR000734">
    <property type="entry name" value="TAG_lipase"/>
</dbReference>
<feature type="chain" id="PRO_5035212382" description="Lipase domain-containing protein" evidence="5">
    <location>
        <begin position="24"/>
        <end position="699"/>
    </location>
</feature>
<comment type="caution">
    <text evidence="7">The sequence shown here is derived from an EMBL/GenBank/DDBJ whole genome shotgun (WGS) entry which is preliminary data.</text>
</comment>
<evidence type="ECO:0000256" key="1">
    <source>
        <dbReference type="ARBA" id="ARBA00004613"/>
    </source>
</evidence>
<evidence type="ECO:0000259" key="6">
    <source>
        <dbReference type="Pfam" id="PF00151"/>
    </source>
</evidence>
<dbReference type="SUPFAM" id="SSF53474">
    <property type="entry name" value="alpha/beta-Hydrolases"/>
    <property type="match status" value="2"/>
</dbReference>
<feature type="domain" description="Lipase" evidence="6">
    <location>
        <begin position="80"/>
        <end position="254"/>
    </location>
</feature>
<dbReference type="EMBL" id="JABDTM020024147">
    <property type="protein sequence ID" value="KAH0814579.1"/>
    <property type="molecule type" value="Genomic_DNA"/>
</dbReference>
<keyword evidence="5" id="KW-0732">Signal</keyword>
<reference evidence="7" key="2">
    <citation type="submission" date="2021-08" db="EMBL/GenBank/DDBJ databases">
        <authorList>
            <person name="Eriksson T."/>
        </authorList>
    </citation>
    <scope>NUCLEOTIDE SEQUENCE</scope>
    <source>
        <strain evidence="7">Stoneville</strain>
        <tissue evidence="7">Whole head</tissue>
    </source>
</reference>
<gene>
    <name evidence="7" type="ORF">GEV33_008211</name>
</gene>
<protein>
    <recommendedName>
        <fullName evidence="6">Lipase domain-containing protein</fullName>
    </recommendedName>
</protein>
<keyword evidence="3" id="KW-0964">Secreted</keyword>
<proteinExistence type="inferred from homology"/>
<reference evidence="7" key="1">
    <citation type="journal article" date="2020" name="J Insects Food Feed">
        <title>The yellow mealworm (Tenebrio molitor) genome: a resource for the emerging insects as food and feed industry.</title>
        <authorList>
            <person name="Eriksson T."/>
            <person name="Andere A."/>
            <person name="Kelstrup H."/>
            <person name="Emery V."/>
            <person name="Picard C."/>
        </authorList>
    </citation>
    <scope>NUCLEOTIDE SEQUENCE</scope>
    <source>
        <strain evidence="7">Stoneville</strain>
        <tissue evidence="7">Whole head</tissue>
    </source>
</reference>
<evidence type="ECO:0000256" key="3">
    <source>
        <dbReference type="ARBA" id="ARBA00022525"/>
    </source>
</evidence>
<dbReference type="FunFam" id="3.40.50.1820:FF:000907">
    <property type="entry name" value="Lipase member H-like Protein"/>
    <property type="match status" value="1"/>
</dbReference>
<comment type="similarity">
    <text evidence="2 4">Belongs to the AB hydrolase superfamily. Lipase family.</text>
</comment>
<feature type="signal peptide" evidence="5">
    <location>
        <begin position="1"/>
        <end position="23"/>
    </location>
</feature>
<accession>A0A8J6HH70</accession>
<dbReference type="CDD" id="cd00707">
    <property type="entry name" value="Pancreat_lipase_like"/>
    <property type="match status" value="1"/>
</dbReference>
<dbReference type="InterPro" id="IPR033906">
    <property type="entry name" value="Lipase_N"/>
</dbReference>
<evidence type="ECO:0000313" key="7">
    <source>
        <dbReference type="EMBL" id="KAH0814579.1"/>
    </source>
</evidence>
<evidence type="ECO:0000256" key="5">
    <source>
        <dbReference type="SAM" id="SignalP"/>
    </source>
</evidence>
<dbReference type="InterPro" id="IPR029058">
    <property type="entry name" value="AB_hydrolase_fold"/>
</dbReference>
<dbReference type="AlphaFoldDB" id="A0A8J6HH70"/>
<sequence>MSGCVGKSCALVLFVALYQGHCANDGYHEALGLFEDEIEISDDNSTTDYHIVSVTAVKFYLYLPPPYNDTLELNSTNLNLINASQPIKIIVHGVAGFENQVWIDQMVTSYHTKGDYNIIAVDWSMISTSDTFLAVSAVNSVGQVVGNFIVEVTEERTEYLSNVHLIGSGLGAQVSGAAGETVAGRNGSKVGRITGLDPTEPQSLDILDKEDAEFVDTIHTTVFLGEQSCGTVDFYVSGNDSTPICYNGSCVELMADDLYIMTIVEEDRFTGVSCLNATGVEKLCDQVNMGEFVSKNATGSYLVTKGTASTLSFEGKYMLSITLATFIWYLISDMCTPLWKLLLFVLPILGYGESPSSLLPAEPPVPGACQTLPTVDAFLSWLLDVTSNEIENIANNFDFHDVAHRDIVFILHTPNSTLKIDPQNATSIDAGKPTKLMIHGWQASGTDDVNKNLARAYHKKGDYNVIAVDWSEHSKKVYVHASSSTKDIGHVIADFVLQLVKNDKKLLDNIHLIGHSLGGHVAGFAGKRVQEKSGRKVGRITGLDVAAPMFEVPRKRRAEERLSGGDAQFVDVIHTNAGFLGVSEPIGGADFYVENGGPLQPGCFDPLNIFESFACSHLKSFEYFVDSISTKRFEALACRNSIDYHILACNNNKKVVMGEDAPRTARGTYYLETSSPLPYSKLLDNPLGLKINFPRFGRT</sequence>
<dbReference type="InterPro" id="IPR013818">
    <property type="entry name" value="Lipase"/>
</dbReference>
<evidence type="ECO:0000256" key="4">
    <source>
        <dbReference type="RuleBase" id="RU004262"/>
    </source>
</evidence>
<dbReference type="GO" id="GO:0017171">
    <property type="term" value="F:serine hydrolase activity"/>
    <property type="evidence" value="ECO:0007669"/>
    <property type="project" value="TreeGrafter"/>
</dbReference>
<name>A0A8J6HH70_TENMO</name>
<keyword evidence="8" id="KW-1185">Reference proteome</keyword>
<comment type="subcellular location">
    <subcellularLocation>
        <location evidence="1">Secreted</location>
    </subcellularLocation>
</comment>
<dbReference type="PRINTS" id="PR00821">
    <property type="entry name" value="TAGLIPASE"/>
</dbReference>
<dbReference type="GO" id="GO:0016042">
    <property type="term" value="P:lipid catabolic process"/>
    <property type="evidence" value="ECO:0007669"/>
    <property type="project" value="TreeGrafter"/>
</dbReference>
<dbReference type="PANTHER" id="PTHR11610">
    <property type="entry name" value="LIPASE"/>
    <property type="match status" value="1"/>
</dbReference>
<evidence type="ECO:0000256" key="2">
    <source>
        <dbReference type="ARBA" id="ARBA00010701"/>
    </source>
</evidence>
<dbReference type="GO" id="GO:0005615">
    <property type="term" value="C:extracellular space"/>
    <property type="evidence" value="ECO:0007669"/>
    <property type="project" value="TreeGrafter"/>
</dbReference>
<dbReference type="Gene3D" id="3.40.50.1820">
    <property type="entry name" value="alpha/beta hydrolase"/>
    <property type="match status" value="2"/>
</dbReference>
<organism evidence="7 8">
    <name type="scientific">Tenebrio molitor</name>
    <name type="common">Yellow mealworm beetle</name>
    <dbReference type="NCBI Taxonomy" id="7067"/>
    <lineage>
        <taxon>Eukaryota</taxon>
        <taxon>Metazoa</taxon>
        <taxon>Ecdysozoa</taxon>
        <taxon>Arthropoda</taxon>
        <taxon>Hexapoda</taxon>
        <taxon>Insecta</taxon>
        <taxon>Pterygota</taxon>
        <taxon>Neoptera</taxon>
        <taxon>Endopterygota</taxon>
        <taxon>Coleoptera</taxon>
        <taxon>Polyphaga</taxon>
        <taxon>Cucujiformia</taxon>
        <taxon>Tenebrionidae</taxon>
        <taxon>Tenebrio</taxon>
    </lineage>
</organism>
<dbReference type="Pfam" id="PF00151">
    <property type="entry name" value="Lipase"/>
    <property type="match status" value="2"/>
</dbReference>
<dbReference type="Proteomes" id="UP000719412">
    <property type="component" value="Unassembled WGS sequence"/>
</dbReference>
<dbReference type="GO" id="GO:0016298">
    <property type="term" value="F:lipase activity"/>
    <property type="evidence" value="ECO:0007669"/>
    <property type="project" value="InterPro"/>
</dbReference>